<gene>
    <name evidence="3" type="ORF">FRACYDRAFT_243818</name>
</gene>
<dbReference type="EMBL" id="KV784364">
    <property type="protein sequence ID" value="OEU12567.1"/>
    <property type="molecule type" value="Genomic_DNA"/>
</dbReference>
<feature type="region of interest" description="Disordered" evidence="1">
    <location>
        <begin position="561"/>
        <end position="583"/>
    </location>
</feature>
<accession>A0A1E7F351</accession>
<organism evidence="3 4">
    <name type="scientific">Fragilariopsis cylindrus CCMP1102</name>
    <dbReference type="NCBI Taxonomy" id="635003"/>
    <lineage>
        <taxon>Eukaryota</taxon>
        <taxon>Sar</taxon>
        <taxon>Stramenopiles</taxon>
        <taxon>Ochrophyta</taxon>
        <taxon>Bacillariophyta</taxon>
        <taxon>Bacillariophyceae</taxon>
        <taxon>Bacillariophycidae</taxon>
        <taxon>Bacillariales</taxon>
        <taxon>Bacillariaceae</taxon>
        <taxon>Fragilariopsis</taxon>
    </lineage>
</organism>
<evidence type="ECO:0000313" key="3">
    <source>
        <dbReference type="EMBL" id="OEU12567.1"/>
    </source>
</evidence>
<feature type="compositionally biased region" description="Low complexity" evidence="1">
    <location>
        <begin position="566"/>
        <end position="583"/>
    </location>
</feature>
<name>A0A1E7F351_9STRA</name>
<dbReference type="Pfam" id="PF20710">
    <property type="entry name" value="DUF6824"/>
    <property type="match status" value="1"/>
</dbReference>
<keyword evidence="4" id="KW-1185">Reference proteome</keyword>
<dbReference type="InterPro" id="IPR049227">
    <property type="entry name" value="DUF6824"/>
</dbReference>
<dbReference type="Proteomes" id="UP000095751">
    <property type="component" value="Unassembled WGS sequence"/>
</dbReference>
<reference evidence="3 4" key="1">
    <citation type="submission" date="2016-09" db="EMBL/GenBank/DDBJ databases">
        <title>Extensive genetic diversity and differential bi-allelic expression allows diatom success in the polar Southern Ocean.</title>
        <authorList>
            <consortium name="DOE Joint Genome Institute"/>
            <person name="Mock T."/>
            <person name="Otillar R.P."/>
            <person name="Strauss J."/>
            <person name="Dupont C."/>
            <person name="Frickenhaus S."/>
            <person name="Maumus F."/>
            <person name="Mcmullan M."/>
            <person name="Sanges R."/>
            <person name="Schmutz J."/>
            <person name="Toseland A."/>
            <person name="Valas R."/>
            <person name="Veluchamy A."/>
            <person name="Ward B.J."/>
            <person name="Allen A."/>
            <person name="Barry K."/>
            <person name="Falciatore A."/>
            <person name="Ferrante M."/>
            <person name="Fortunato A.E."/>
            <person name="Gloeckner G."/>
            <person name="Gruber A."/>
            <person name="Hipkin R."/>
            <person name="Janech M."/>
            <person name="Kroth P."/>
            <person name="Leese F."/>
            <person name="Lindquist E."/>
            <person name="Lyon B.R."/>
            <person name="Martin J."/>
            <person name="Mayer C."/>
            <person name="Parker M."/>
            <person name="Quesneville H."/>
            <person name="Raymond J."/>
            <person name="Uhlig C."/>
            <person name="Valentin K.U."/>
            <person name="Worden A.Z."/>
            <person name="Armbrust E.V."/>
            <person name="Bowler C."/>
            <person name="Green B."/>
            <person name="Moulton V."/>
            <person name="Van Oosterhout C."/>
            <person name="Grigoriev I."/>
        </authorList>
    </citation>
    <scope>NUCLEOTIDE SEQUENCE [LARGE SCALE GENOMIC DNA]</scope>
    <source>
        <strain evidence="3 4">CCMP1102</strain>
    </source>
</reference>
<evidence type="ECO:0000313" key="4">
    <source>
        <dbReference type="Proteomes" id="UP000095751"/>
    </source>
</evidence>
<dbReference type="KEGG" id="fcy:FRACYDRAFT_243818"/>
<feature type="domain" description="DUF6824" evidence="2">
    <location>
        <begin position="343"/>
        <end position="409"/>
    </location>
</feature>
<sequence length="602" mass="69113">MATATATEMLAKIPVDEHGKDLLVTELNQLSFKDRNDYHDEIHGVRCLAIDETAVLIEQSIHALQIEIDDKIPNIGKYAYLHSQLTAKRRSFVNSKEFRLRFLRFELFDIKKTAVRMLKWLDLALSLFGSIALERPICISTNFSPDELRFFRKGYIQLLPVRASGTGRRIICFIPYDEDWYAASSKQVILKIMMYIFWNVGNDIDAQRKGVATVFLFDPSFPQIPHHKGTGLISPSDQWMLSVRMSAIHVCTPDTPFFRLTRRFIAMAIGPHNRLRLRLHLGTSVEFHYSLQVYGIPIELIPMTYTGKIKLLFTRQWLRLRRMIEDKVKLPANVVVEAPYLNDVLFKQGNSFPNHPGNNMLRNLVEAKAKQLLEVRNNKPSKKKEFLLEILDAIETVHRGRFLYWHKRDDMTDYWWVLLYSSDTNDEQVLLSKIEPLFRKTMHTGPNNSNRNERTRIESIINEGLTIADPPIMPTMPISTTSATINQTGGTFPFHSLDGNKRNNTHRRVSLEHNDNSSSSSSGDDNNDIPSSEFFGMKFIPSFHSLDVNKRNNIHSRRISLEHNDNSSSSSSSGDDSNGLPSSECFGMQFFPCSDYNETNPH</sequence>
<protein>
    <recommendedName>
        <fullName evidence="2">DUF6824 domain-containing protein</fullName>
    </recommendedName>
</protein>
<evidence type="ECO:0000256" key="1">
    <source>
        <dbReference type="SAM" id="MobiDB-lite"/>
    </source>
</evidence>
<dbReference type="InParanoid" id="A0A1E7F351"/>
<dbReference type="OrthoDB" id="42195at2759"/>
<feature type="region of interest" description="Disordered" evidence="1">
    <location>
        <begin position="482"/>
        <end position="503"/>
    </location>
</feature>
<proteinExistence type="predicted"/>
<evidence type="ECO:0000259" key="2">
    <source>
        <dbReference type="Pfam" id="PF20710"/>
    </source>
</evidence>
<dbReference type="AlphaFoldDB" id="A0A1E7F351"/>